<evidence type="ECO:0000256" key="1">
    <source>
        <dbReference type="SAM" id="MobiDB-lite"/>
    </source>
</evidence>
<proteinExistence type="predicted"/>
<gene>
    <name evidence="2" type="ORF">LCGC14_0704480</name>
</gene>
<feature type="region of interest" description="Disordered" evidence="1">
    <location>
        <begin position="1"/>
        <end position="46"/>
    </location>
</feature>
<dbReference type="EMBL" id="LAZR01001520">
    <property type="protein sequence ID" value="KKN43296.1"/>
    <property type="molecule type" value="Genomic_DNA"/>
</dbReference>
<protein>
    <submittedName>
        <fullName evidence="2">Uncharacterized protein</fullName>
    </submittedName>
</protein>
<dbReference type="AlphaFoldDB" id="A0A0F9T2T2"/>
<accession>A0A0F9T2T2</accession>
<reference evidence="2" key="1">
    <citation type="journal article" date="2015" name="Nature">
        <title>Complex archaea that bridge the gap between prokaryotes and eukaryotes.</title>
        <authorList>
            <person name="Spang A."/>
            <person name="Saw J.H."/>
            <person name="Jorgensen S.L."/>
            <person name="Zaremba-Niedzwiedzka K."/>
            <person name="Martijn J."/>
            <person name="Lind A.E."/>
            <person name="van Eijk R."/>
            <person name="Schleper C."/>
            <person name="Guy L."/>
            <person name="Ettema T.J."/>
        </authorList>
    </citation>
    <scope>NUCLEOTIDE SEQUENCE</scope>
</reference>
<name>A0A0F9T2T2_9ZZZZ</name>
<comment type="caution">
    <text evidence="2">The sequence shown here is derived from an EMBL/GenBank/DDBJ whole genome shotgun (WGS) entry which is preliminary data.</text>
</comment>
<organism evidence="2">
    <name type="scientific">marine sediment metagenome</name>
    <dbReference type="NCBI Taxonomy" id="412755"/>
    <lineage>
        <taxon>unclassified sequences</taxon>
        <taxon>metagenomes</taxon>
        <taxon>ecological metagenomes</taxon>
    </lineage>
</organism>
<feature type="compositionally biased region" description="Polar residues" evidence="1">
    <location>
        <begin position="34"/>
        <end position="46"/>
    </location>
</feature>
<sequence>MRTKNLTAREKKAKKMTKSSQSKYARKKREQADSHYSTNSPFKSLK</sequence>
<evidence type="ECO:0000313" key="2">
    <source>
        <dbReference type="EMBL" id="KKN43296.1"/>
    </source>
</evidence>